<feature type="non-terminal residue" evidence="2">
    <location>
        <position position="1"/>
    </location>
</feature>
<evidence type="ECO:0000313" key="3">
    <source>
        <dbReference type="Proteomes" id="UP001341840"/>
    </source>
</evidence>
<feature type="region of interest" description="Disordered" evidence="1">
    <location>
        <begin position="45"/>
        <end position="68"/>
    </location>
</feature>
<evidence type="ECO:0000313" key="2">
    <source>
        <dbReference type="EMBL" id="MED6112987.1"/>
    </source>
</evidence>
<name>A0ABU6QMD2_9FABA</name>
<gene>
    <name evidence="2" type="ORF">PIB30_066839</name>
</gene>
<sequence length="68" mass="7175">SSSGVIPLVPISTTISQSKQEHATIPYHHSTLEKADPIPVAPLVESPATFSSQSLSTPTTTHDIVPNQ</sequence>
<reference evidence="2 3" key="1">
    <citation type="journal article" date="2023" name="Plants (Basel)">
        <title>Bridging the Gap: Combining Genomics and Transcriptomics Approaches to Understand Stylosanthes scabra, an Orphan Legume from the Brazilian Caatinga.</title>
        <authorList>
            <person name="Ferreira-Neto J.R.C."/>
            <person name="da Silva M.D."/>
            <person name="Binneck E."/>
            <person name="de Melo N.F."/>
            <person name="da Silva R.H."/>
            <person name="de Melo A.L.T.M."/>
            <person name="Pandolfi V."/>
            <person name="Bustamante F.O."/>
            <person name="Brasileiro-Vidal A.C."/>
            <person name="Benko-Iseppon A.M."/>
        </authorList>
    </citation>
    <scope>NUCLEOTIDE SEQUENCE [LARGE SCALE GENOMIC DNA]</scope>
    <source>
        <tissue evidence="2">Leaves</tissue>
    </source>
</reference>
<feature type="compositionally biased region" description="Polar residues" evidence="1">
    <location>
        <begin position="48"/>
        <end position="68"/>
    </location>
</feature>
<organism evidence="2 3">
    <name type="scientific">Stylosanthes scabra</name>
    <dbReference type="NCBI Taxonomy" id="79078"/>
    <lineage>
        <taxon>Eukaryota</taxon>
        <taxon>Viridiplantae</taxon>
        <taxon>Streptophyta</taxon>
        <taxon>Embryophyta</taxon>
        <taxon>Tracheophyta</taxon>
        <taxon>Spermatophyta</taxon>
        <taxon>Magnoliopsida</taxon>
        <taxon>eudicotyledons</taxon>
        <taxon>Gunneridae</taxon>
        <taxon>Pentapetalae</taxon>
        <taxon>rosids</taxon>
        <taxon>fabids</taxon>
        <taxon>Fabales</taxon>
        <taxon>Fabaceae</taxon>
        <taxon>Papilionoideae</taxon>
        <taxon>50 kb inversion clade</taxon>
        <taxon>dalbergioids sensu lato</taxon>
        <taxon>Dalbergieae</taxon>
        <taxon>Pterocarpus clade</taxon>
        <taxon>Stylosanthes</taxon>
    </lineage>
</organism>
<dbReference type="EMBL" id="JASCZI010000688">
    <property type="protein sequence ID" value="MED6112987.1"/>
    <property type="molecule type" value="Genomic_DNA"/>
</dbReference>
<accession>A0ABU6QMD2</accession>
<dbReference type="Proteomes" id="UP001341840">
    <property type="component" value="Unassembled WGS sequence"/>
</dbReference>
<protein>
    <submittedName>
        <fullName evidence="2">Uncharacterized protein</fullName>
    </submittedName>
</protein>
<proteinExistence type="predicted"/>
<evidence type="ECO:0000256" key="1">
    <source>
        <dbReference type="SAM" id="MobiDB-lite"/>
    </source>
</evidence>
<comment type="caution">
    <text evidence="2">The sequence shown here is derived from an EMBL/GenBank/DDBJ whole genome shotgun (WGS) entry which is preliminary data.</text>
</comment>
<feature type="non-terminal residue" evidence="2">
    <location>
        <position position="68"/>
    </location>
</feature>
<keyword evidence="3" id="KW-1185">Reference proteome</keyword>